<dbReference type="SUPFAM" id="SSF51419">
    <property type="entry name" value="PLP-binding barrel"/>
    <property type="match status" value="1"/>
</dbReference>
<dbReference type="PIRSF" id="PIRSF004848">
    <property type="entry name" value="YBL036c_PLPDEIII"/>
    <property type="match status" value="1"/>
</dbReference>
<feature type="modified residue" description="N6-(pyridoxal phosphate)lysine" evidence="2 3">
    <location>
        <position position="35"/>
    </location>
</feature>
<dbReference type="HAMAP" id="MF_02087">
    <property type="entry name" value="PLP_homeostasis"/>
    <property type="match status" value="1"/>
</dbReference>
<protein>
    <recommendedName>
        <fullName evidence="2">Pyridoxal phosphate homeostasis protein</fullName>
        <shortName evidence="2">PLP homeostasis protein</shortName>
    </recommendedName>
</protein>
<evidence type="ECO:0000313" key="7">
    <source>
        <dbReference type="Proteomes" id="UP000247476"/>
    </source>
</evidence>
<feature type="domain" description="Alanine racemase N-terminal" evidence="5">
    <location>
        <begin position="8"/>
        <end position="224"/>
    </location>
</feature>
<dbReference type="PANTHER" id="PTHR10146:SF14">
    <property type="entry name" value="PYRIDOXAL PHOSPHATE HOMEOSTASIS PROTEIN"/>
    <property type="match status" value="1"/>
</dbReference>
<dbReference type="OrthoDB" id="9804072at2"/>
<comment type="function">
    <text evidence="2">Pyridoxal 5'-phosphate (PLP)-binding protein, which is involved in PLP homeostasis.</text>
</comment>
<keyword evidence="7" id="KW-1185">Reference proteome</keyword>
<reference evidence="6 7" key="1">
    <citation type="submission" date="2018-05" db="EMBL/GenBank/DDBJ databases">
        <title>Paenibacillus flagellatus sp. nov., isolated from selenium mineral soil.</title>
        <authorList>
            <person name="Dai X."/>
        </authorList>
    </citation>
    <scope>NUCLEOTIDE SEQUENCE [LARGE SCALE GENOMIC DNA]</scope>
    <source>
        <strain evidence="6 7">DXL2</strain>
    </source>
</reference>
<dbReference type="InterPro" id="IPR001608">
    <property type="entry name" value="Ala_racemase_N"/>
</dbReference>
<accession>A0A2V5KUJ7</accession>
<dbReference type="GO" id="GO:0030170">
    <property type="term" value="F:pyridoxal phosphate binding"/>
    <property type="evidence" value="ECO:0007669"/>
    <property type="project" value="UniProtKB-UniRule"/>
</dbReference>
<evidence type="ECO:0000256" key="1">
    <source>
        <dbReference type="ARBA" id="ARBA00022898"/>
    </source>
</evidence>
<dbReference type="InterPro" id="IPR011078">
    <property type="entry name" value="PyrdxlP_homeostasis"/>
</dbReference>
<sequence>MEAKERMEAVERRIREACRRSGRSRDEVSVVAVTKHLTLHEAERLMELGGASHIGESRWPDARDKWEALHSRGTWHYIGHLQTNKVKDVISRFDYVHSLDRLPLAHEIERRAAVLDRAVRCFVQVNVSGETSKYGLKPEELFDFADQVARLPHIRVVGLMTMAPLADRPEAARPVFEGLRKLRDRLNAQNPFPYPVEHLSMGMSGDFEVAVEEGATWLRLGSIWAGR</sequence>
<keyword evidence="1 2" id="KW-0663">Pyridoxal phosphate</keyword>
<dbReference type="RefSeq" id="WP_110839408.1">
    <property type="nucleotide sequence ID" value="NZ_QJVJ01000003.1"/>
</dbReference>
<comment type="cofactor">
    <cofactor evidence="3">
        <name>pyridoxal 5'-phosphate</name>
        <dbReference type="ChEBI" id="CHEBI:597326"/>
    </cofactor>
</comment>
<comment type="caution">
    <text evidence="6">The sequence shown here is derived from an EMBL/GenBank/DDBJ whole genome shotgun (WGS) entry which is preliminary data.</text>
</comment>
<dbReference type="EMBL" id="QJVJ01000003">
    <property type="protein sequence ID" value="PYI55607.1"/>
    <property type="molecule type" value="Genomic_DNA"/>
</dbReference>
<evidence type="ECO:0000256" key="3">
    <source>
        <dbReference type="PIRSR" id="PIRSR004848-1"/>
    </source>
</evidence>
<dbReference type="Pfam" id="PF01168">
    <property type="entry name" value="Ala_racemase_N"/>
    <property type="match status" value="1"/>
</dbReference>
<evidence type="ECO:0000256" key="2">
    <source>
        <dbReference type="HAMAP-Rule" id="MF_02087"/>
    </source>
</evidence>
<dbReference type="PANTHER" id="PTHR10146">
    <property type="entry name" value="PROLINE SYNTHETASE CO-TRANSCRIBED BACTERIAL HOMOLOG PROTEIN"/>
    <property type="match status" value="1"/>
</dbReference>
<evidence type="ECO:0000256" key="4">
    <source>
        <dbReference type="RuleBase" id="RU004514"/>
    </source>
</evidence>
<organism evidence="6 7">
    <name type="scientific">Paenibacillus flagellatus</name>
    <dbReference type="NCBI Taxonomy" id="2211139"/>
    <lineage>
        <taxon>Bacteria</taxon>
        <taxon>Bacillati</taxon>
        <taxon>Bacillota</taxon>
        <taxon>Bacilli</taxon>
        <taxon>Bacillales</taxon>
        <taxon>Paenibacillaceae</taxon>
        <taxon>Paenibacillus</taxon>
    </lineage>
</organism>
<comment type="similarity">
    <text evidence="2 4">Belongs to the pyridoxal phosphate-binding protein YggS/PROSC family.</text>
</comment>
<dbReference type="CDD" id="cd00635">
    <property type="entry name" value="PLPDE_III_YBL036c_like"/>
    <property type="match status" value="1"/>
</dbReference>
<dbReference type="NCBIfam" id="TIGR00044">
    <property type="entry name" value="YggS family pyridoxal phosphate-dependent enzyme"/>
    <property type="match status" value="1"/>
</dbReference>
<evidence type="ECO:0000259" key="5">
    <source>
        <dbReference type="Pfam" id="PF01168"/>
    </source>
</evidence>
<name>A0A2V5KUJ7_9BACL</name>
<proteinExistence type="inferred from homology"/>
<dbReference type="Gene3D" id="3.20.20.10">
    <property type="entry name" value="Alanine racemase"/>
    <property type="match status" value="1"/>
</dbReference>
<evidence type="ECO:0000313" key="6">
    <source>
        <dbReference type="EMBL" id="PYI55607.1"/>
    </source>
</evidence>
<dbReference type="Proteomes" id="UP000247476">
    <property type="component" value="Unassembled WGS sequence"/>
</dbReference>
<gene>
    <name evidence="6" type="ORF">DLM86_07715</name>
</gene>
<dbReference type="InterPro" id="IPR029066">
    <property type="entry name" value="PLP-binding_barrel"/>
</dbReference>
<dbReference type="AlphaFoldDB" id="A0A2V5KUJ7"/>